<dbReference type="AlphaFoldDB" id="A0A0R3SUA3"/>
<protein>
    <submittedName>
        <fullName evidence="3">RuvB-like helicase</fullName>
    </submittedName>
</protein>
<reference evidence="3" key="1">
    <citation type="submission" date="2017-02" db="UniProtKB">
        <authorList>
            <consortium name="WormBaseParasite"/>
        </authorList>
    </citation>
    <scope>IDENTIFICATION</scope>
</reference>
<proteinExistence type="predicted"/>
<dbReference type="WBParaSite" id="HDID_0000906801-mRNA-1">
    <property type="protein sequence ID" value="HDID_0000906801-mRNA-1"/>
    <property type="gene ID" value="HDID_0000906801"/>
</dbReference>
<evidence type="ECO:0000313" key="3">
    <source>
        <dbReference type="WBParaSite" id="HDID_0000906801-mRNA-1"/>
    </source>
</evidence>
<organism evidence="3">
    <name type="scientific">Hymenolepis diminuta</name>
    <name type="common">Rat tapeworm</name>
    <dbReference type="NCBI Taxonomy" id="6216"/>
    <lineage>
        <taxon>Eukaryota</taxon>
        <taxon>Metazoa</taxon>
        <taxon>Spiralia</taxon>
        <taxon>Lophotrochozoa</taxon>
        <taxon>Platyhelminthes</taxon>
        <taxon>Cestoda</taxon>
        <taxon>Eucestoda</taxon>
        <taxon>Cyclophyllidea</taxon>
        <taxon>Hymenolepididae</taxon>
        <taxon>Hymenolepis</taxon>
    </lineage>
</organism>
<dbReference type="EMBL" id="UYSG01011203">
    <property type="protein sequence ID" value="VDL61384.1"/>
    <property type="molecule type" value="Genomic_DNA"/>
</dbReference>
<evidence type="ECO:0000313" key="1">
    <source>
        <dbReference type="EMBL" id="VDL61384.1"/>
    </source>
</evidence>
<reference evidence="1 2" key="2">
    <citation type="submission" date="2018-11" db="EMBL/GenBank/DDBJ databases">
        <authorList>
            <consortium name="Pathogen Informatics"/>
        </authorList>
    </citation>
    <scope>NUCLEOTIDE SEQUENCE [LARGE SCALE GENOMIC DNA]</scope>
</reference>
<sequence length="93" mass="10342">MVALTFKQSNNNRVEDQWPIRTLLRGPYIQGQIKTALILDEIDLVFADYTDSSILRTMLDEADLTTVVVLIAFVSAFDLGANKIASSFGASFR</sequence>
<gene>
    <name evidence="1" type="ORF">HDID_LOCUS9066</name>
</gene>
<evidence type="ECO:0000313" key="2">
    <source>
        <dbReference type="Proteomes" id="UP000274504"/>
    </source>
</evidence>
<name>A0A0R3SUA3_HYMDI</name>
<dbReference type="Proteomes" id="UP000274504">
    <property type="component" value="Unassembled WGS sequence"/>
</dbReference>
<accession>A0A0R3SUA3</accession>